<protein>
    <submittedName>
        <fullName evidence="2">Uncharacterized protein</fullName>
    </submittedName>
</protein>
<feature type="compositionally biased region" description="Basic and acidic residues" evidence="1">
    <location>
        <begin position="49"/>
        <end position="69"/>
    </location>
</feature>
<dbReference type="EMBL" id="JARKHS020029058">
    <property type="protein sequence ID" value="KAK8763730.1"/>
    <property type="molecule type" value="Genomic_DNA"/>
</dbReference>
<dbReference type="Proteomes" id="UP001321473">
    <property type="component" value="Unassembled WGS sequence"/>
</dbReference>
<evidence type="ECO:0000256" key="1">
    <source>
        <dbReference type="SAM" id="MobiDB-lite"/>
    </source>
</evidence>
<name>A0AAQ4DMP0_AMBAM</name>
<keyword evidence="3" id="KW-1185">Reference proteome</keyword>
<sequence length="128" mass="13670">MVDMMERVVNELMPQPMVPPAAVPVIAAEMKPAEMKPAEVKPVEMKPAEVKPAEMKPAEVKPAEVKPAEVKPSAPEAAGNKSHIEGSARPPPPLPDVAIDIKLEPLDGPELPALFPIPRIVPAVSRET</sequence>
<gene>
    <name evidence="2" type="ORF">V5799_033659</name>
</gene>
<proteinExistence type="predicted"/>
<comment type="caution">
    <text evidence="2">The sequence shown here is derived from an EMBL/GenBank/DDBJ whole genome shotgun (WGS) entry which is preliminary data.</text>
</comment>
<organism evidence="2 3">
    <name type="scientific">Amblyomma americanum</name>
    <name type="common">Lone star tick</name>
    <dbReference type="NCBI Taxonomy" id="6943"/>
    <lineage>
        <taxon>Eukaryota</taxon>
        <taxon>Metazoa</taxon>
        <taxon>Ecdysozoa</taxon>
        <taxon>Arthropoda</taxon>
        <taxon>Chelicerata</taxon>
        <taxon>Arachnida</taxon>
        <taxon>Acari</taxon>
        <taxon>Parasitiformes</taxon>
        <taxon>Ixodida</taxon>
        <taxon>Ixodoidea</taxon>
        <taxon>Ixodidae</taxon>
        <taxon>Amblyomminae</taxon>
        <taxon>Amblyomma</taxon>
    </lineage>
</organism>
<feature type="region of interest" description="Disordered" evidence="1">
    <location>
        <begin position="49"/>
        <end position="101"/>
    </location>
</feature>
<evidence type="ECO:0000313" key="2">
    <source>
        <dbReference type="EMBL" id="KAK8763730.1"/>
    </source>
</evidence>
<accession>A0AAQ4DMP0</accession>
<evidence type="ECO:0000313" key="3">
    <source>
        <dbReference type="Proteomes" id="UP001321473"/>
    </source>
</evidence>
<reference evidence="2 3" key="1">
    <citation type="journal article" date="2023" name="Arcadia Sci">
        <title>De novo assembly of a long-read Amblyomma americanum tick genome.</title>
        <authorList>
            <person name="Chou S."/>
            <person name="Poskanzer K.E."/>
            <person name="Rollins M."/>
            <person name="Thuy-Boun P.S."/>
        </authorList>
    </citation>
    <scope>NUCLEOTIDE SEQUENCE [LARGE SCALE GENOMIC DNA]</scope>
    <source>
        <strain evidence="2">F_SG_1</strain>
        <tissue evidence="2">Salivary glands</tissue>
    </source>
</reference>
<dbReference type="AlphaFoldDB" id="A0AAQ4DMP0"/>